<organism evidence="3 4">
    <name type="scientific">Nocardioides pocheonensis</name>
    <dbReference type="NCBI Taxonomy" id="661485"/>
    <lineage>
        <taxon>Bacteria</taxon>
        <taxon>Bacillati</taxon>
        <taxon>Actinomycetota</taxon>
        <taxon>Actinomycetes</taxon>
        <taxon>Propionibacteriales</taxon>
        <taxon>Nocardioidaceae</taxon>
        <taxon>Nocardioides</taxon>
    </lineage>
</organism>
<dbReference type="InterPro" id="IPR016176">
    <property type="entry name" value="Cbl-dep_enz_cat"/>
</dbReference>
<dbReference type="GO" id="GO:0004494">
    <property type="term" value="F:methylmalonyl-CoA mutase activity"/>
    <property type="evidence" value="ECO:0007669"/>
    <property type="project" value="UniProtKB-EC"/>
</dbReference>
<name>A0A3N0GM29_9ACTN</name>
<dbReference type="GO" id="GO:0019678">
    <property type="term" value="P:propionate metabolic process, methylmalonyl pathway"/>
    <property type="evidence" value="ECO:0007669"/>
    <property type="project" value="TreeGrafter"/>
</dbReference>
<dbReference type="PANTHER" id="PTHR48101">
    <property type="entry name" value="METHYLMALONYL-COA MUTASE, MITOCHONDRIAL-RELATED"/>
    <property type="match status" value="1"/>
</dbReference>
<dbReference type="GO" id="GO:0031419">
    <property type="term" value="F:cobalamin binding"/>
    <property type="evidence" value="ECO:0007669"/>
    <property type="project" value="UniProtKB-KW"/>
</dbReference>
<dbReference type="RefSeq" id="WP_123222922.1">
    <property type="nucleotide sequence ID" value="NZ_RJSF01000040.1"/>
</dbReference>
<reference evidence="3 4" key="1">
    <citation type="submission" date="2018-11" db="EMBL/GenBank/DDBJ databases">
        <authorList>
            <person name="Li F."/>
        </authorList>
    </citation>
    <scope>NUCLEOTIDE SEQUENCE [LARGE SCALE GENOMIC DNA]</scope>
    <source>
        <strain evidence="3 4">Gsoil 818</strain>
    </source>
</reference>
<evidence type="ECO:0000256" key="1">
    <source>
        <dbReference type="ARBA" id="ARBA00011870"/>
    </source>
</evidence>
<dbReference type="AlphaFoldDB" id="A0A3N0GM29"/>
<dbReference type="OrthoDB" id="9762378at2"/>
<dbReference type="Pfam" id="PF01642">
    <property type="entry name" value="MM_CoA_mutase"/>
    <property type="match status" value="1"/>
</dbReference>
<comment type="subunit">
    <text evidence="1">Heterodimer of an alpha and a beta chain.</text>
</comment>
<sequence length="613" mass="63507">MSSPADSAHPVAPPQEPTIERIALESGPAHTRADWEKAAAAVLRKSRKLGDDDGDDRVWDRLTRTTLDGIGVTPLGTPDDLATLVTAGRPQRAGEWDVRAHHADPDAATTRSALLTDLENGVTSLWIQVGEHGIPVSELRAVLADVLLDVAPVVLDAPGDQLSAAQALASLANGTTLADGTNLGFDPVGASIRRGGLDAAVTGLDSSTVAAAGALAAQLGCRALVVDATAVHDLGASDAQELGYAIAVGAAYLRQLVDDGRDVAEAADLLEFRLAATDEQFPTIAKLRAARRLWTRVLELSGVDDAAPMRLHAVTSRPMMSKYDPWVNMLRTCVAAFAAGVGGADAVTVLPFDAPLGLPDAFSRRIARNTSALLISESHVARVTDPAGGAYAVEKLTDDVAAAAWGELGRLESATSGDGSGSLAGLPGLAARIDAVVAERDLQIARRKRPITGLSEFPNLAEVLPERAPYAGDGFAVRRYGHAFEALRDEPAQTPVFLATMGTVAAHTARATFASNLFAAGGIAVVNPGRADDVAAVVAAYSGPDGGQPVVCLTGSDAAYAAWGADLVAALRQAGARWVILAGKAPEGVEVDDTCAMGLDALDFLRRTREQLA</sequence>
<dbReference type="Gene3D" id="3.40.50.280">
    <property type="entry name" value="Cobalamin-binding domain"/>
    <property type="match status" value="1"/>
</dbReference>
<dbReference type="EMBL" id="RJSF01000040">
    <property type="protein sequence ID" value="RNM13513.1"/>
    <property type="molecule type" value="Genomic_DNA"/>
</dbReference>
<evidence type="ECO:0000259" key="2">
    <source>
        <dbReference type="Pfam" id="PF01642"/>
    </source>
</evidence>
<keyword evidence="4" id="KW-1185">Reference proteome</keyword>
<dbReference type="Proteomes" id="UP000279994">
    <property type="component" value="Unassembled WGS sequence"/>
</dbReference>
<gene>
    <name evidence="3" type="ORF">EFL26_10860</name>
</gene>
<dbReference type="InterPro" id="IPR006099">
    <property type="entry name" value="MeMalonylCoA_mutase_a/b_cat"/>
</dbReference>
<dbReference type="PANTHER" id="PTHR48101:SF4">
    <property type="entry name" value="METHYLMALONYL-COA MUTASE, MITOCHONDRIAL"/>
    <property type="match status" value="1"/>
</dbReference>
<accession>A0A3N0GM29</accession>
<dbReference type="Gene3D" id="3.20.20.240">
    <property type="entry name" value="Methylmalonyl-CoA mutase"/>
    <property type="match status" value="1"/>
</dbReference>
<comment type="caution">
    <text evidence="3">The sequence shown here is derived from an EMBL/GenBank/DDBJ whole genome shotgun (WGS) entry which is preliminary data.</text>
</comment>
<evidence type="ECO:0000313" key="4">
    <source>
        <dbReference type="Proteomes" id="UP000279994"/>
    </source>
</evidence>
<dbReference type="SUPFAM" id="SSF51703">
    <property type="entry name" value="Cobalamin (vitamin B12)-dependent enzymes"/>
    <property type="match status" value="1"/>
</dbReference>
<evidence type="ECO:0000313" key="3">
    <source>
        <dbReference type="EMBL" id="RNM13513.1"/>
    </source>
</evidence>
<dbReference type="GO" id="GO:0005737">
    <property type="term" value="C:cytoplasm"/>
    <property type="evidence" value="ECO:0007669"/>
    <property type="project" value="TreeGrafter"/>
</dbReference>
<proteinExistence type="predicted"/>
<feature type="domain" description="Methylmalonyl-CoA mutase alpha/beta chain catalytic" evidence="2">
    <location>
        <begin position="221"/>
        <end position="459"/>
    </location>
</feature>
<protein>
    <submittedName>
        <fullName evidence="3">Methylmalonyl-CoA mutase</fullName>
    </submittedName>
</protein>